<dbReference type="PANTHER" id="PTHR31087">
    <property type="match status" value="1"/>
</dbReference>
<evidence type="ECO:0000313" key="5">
    <source>
        <dbReference type="Proteomes" id="UP001162541"/>
    </source>
</evidence>
<dbReference type="Gene3D" id="2.40.160.200">
    <property type="entry name" value="LURP1-related"/>
    <property type="match status" value="1"/>
</dbReference>
<dbReference type="InterPro" id="IPR007612">
    <property type="entry name" value="LOR"/>
</dbReference>
<keyword evidence="4" id="KW-1185">Reference proteome</keyword>
<proteinExistence type="inferred from homology"/>
<dbReference type="AlphaFoldDB" id="A0A176VPG2"/>
<organism evidence="3 4">
    <name type="scientific">Marchantia polymorpha subsp. ruderalis</name>
    <dbReference type="NCBI Taxonomy" id="1480154"/>
    <lineage>
        <taxon>Eukaryota</taxon>
        <taxon>Viridiplantae</taxon>
        <taxon>Streptophyta</taxon>
        <taxon>Embryophyta</taxon>
        <taxon>Marchantiophyta</taxon>
        <taxon>Marchantiopsida</taxon>
        <taxon>Marchantiidae</taxon>
        <taxon>Marchantiales</taxon>
        <taxon>Marchantiaceae</taxon>
        <taxon>Marchantia</taxon>
    </lineage>
</organism>
<dbReference type="InterPro" id="IPR025659">
    <property type="entry name" value="Tubby-like_C"/>
</dbReference>
<gene>
    <name evidence="3" type="ORF">AXG93_3271s1140</name>
    <name evidence="2" type="ORF">Mp_3g16570</name>
</gene>
<dbReference type="Pfam" id="PF04525">
    <property type="entry name" value="LOR"/>
    <property type="match status" value="1"/>
</dbReference>
<accession>A0A176VPG2</accession>
<dbReference type="Proteomes" id="UP000077202">
    <property type="component" value="Unassembled WGS sequence"/>
</dbReference>
<reference evidence="3 4" key="1">
    <citation type="submission" date="2016-03" db="EMBL/GenBank/DDBJ databases">
        <title>Mechanisms controlling the formation of the plant cell surface in tip-growing cells are functionally conserved among land plants.</title>
        <authorList>
            <person name="Honkanen S."/>
            <person name="Jones V.A."/>
            <person name="Morieri G."/>
            <person name="Champion C."/>
            <person name="Hetherington A.J."/>
            <person name="Kelly S."/>
            <person name="Saint-Marcoux D."/>
            <person name="Proust H."/>
            <person name="Prescott H."/>
            <person name="Dolan L."/>
        </authorList>
    </citation>
    <scope>NUCLEOTIDE SEQUENCE [LARGE SCALE GENOMIC DNA]</scope>
    <source>
        <strain evidence="4">cv. Tak-1 and cv. Tak-2</strain>
        <tissue evidence="3">Whole gametophyte</tissue>
    </source>
</reference>
<dbReference type="EMBL" id="AP019868">
    <property type="protein sequence ID" value="BBN05864.1"/>
    <property type="molecule type" value="Genomic_DNA"/>
</dbReference>
<sequence>MAATPVKEEEFDESVYENMMIPTPVGDFYTVPYRGLLVADVRNDADRFKDATDVLRFLVQHDPRRVNHSQKLIRNGAGDPIVFLQRKMTSLHYRWSAYLGDKESEENYLFTMRMPSGIHKHVKFHIFLPGNLDKKSPDFVVKGEFKDHTYTISHRDVPVAQIVKKLDIEAIKLDKKDYAMKLCPGADHAFVISVVSIIEQLNVDGFLPKLSRNPSTKIVK</sequence>
<dbReference type="EMBL" id="LVLJ01003268">
    <property type="protein sequence ID" value="OAE22171.1"/>
    <property type="molecule type" value="Genomic_DNA"/>
</dbReference>
<comment type="similarity">
    <text evidence="1">Belongs to the LOR family.</text>
</comment>
<dbReference type="EMBL" id="AP019868">
    <property type="protein sequence ID" value="BBN05865.1"/>
    <property type="molecule type" value="Genomic_DNA"/>
</dbReference>
<dbReference type="EMBL" id="AP019868">
    <property type="protein sequence ID" value="BBN05863.1"/>
    <property type="molecule type" value="Genomic_DNA"/>
</dbReference>
<evidence type="ECO:0008006" key="6">
    <source>
        <dbReference type="Google" id="ProtNLM"/>
    </source>
</evidence>
<reference evidence="5" key="3">
    <citation type="journal article" date="2020" name="Curr. Biol.">
        <title>Chromatin organization in early land plants reveals an ancestral association between H3K27me3, transposons, and constitutive heterochromatin.</title>
        <authorList>
            <person name="Montgomery S.A."/>
            <person name="Tanizawa Y."/>
            <person name="Galik B."/>
            <person name="Wang N."/>
            <person name="Ito T."/>
            <person name="Mochizuki T."/>
            <person name="Akimcheva S."/>
            <person name="Bowman J.L."/>
            <person name="Cognat V."/>
            <person name="Marechal-Drouard L."/>
            <person name="Ekker H."/>
            <person name="Hong S.F."/>
            <person name="Kohchi T."/>
            <person name="Lin S.S."/>
            <person name="Liu L.D."/>
            <person name="Nakamura Y."/>
            <person name="Valeeva L.R."/>
            <person name="Shakirov E.V."/>
            <person name="Shippen D.E."/>
            <person name="Wei W.L."/>
            <person name="Yagura M."/>
            <person name="Yamaoka S."/>
            <person name="Yamato K.T."/>
            <person name="Liu C."/>
            <person name="Berger F."/>
        </authorList>
    </citation>
    <scope>NUCLEOTIDE SEQUENCE [LARGE SCALE GENOMIC DNA]</scope>
    <source>
        <strain evidence="5">Tak-1</strain>
    </source>
</reference>
<dbReference type="SUPFAM" id="SSF54518">
    <property type="entry name" value="Tubby C-terminal domain-like"/>
    <property type="match status" value="1"/>
</dbReference>
<protein>
    <recommendedName>
        <fullName evidence="6">Tubby C-terminal domain-containing protein</fullName>
    </recommendedName>
</protein>
<dbReference type="EMBL" id="AP019868">
    <property type="protein sequence ID" value="BBN05866.1"/>
    <property type="molecule type" value="Genomic_DNA"/>
</dbReference>
<evidence type="ECO:0000313" key="2">
    <source>
        <dbReference type="EMBL" id="BBN05863.1"/>
    </source>
</evidence>
<name>A0A176VPG2_MARPO</name>
<reference evidence="2" key="2">
    <citation type="journal article" date="2019" name="Curr. Biol.">
        <title>Chromatin organization in early land plants reveals an ancestral association between H3K27me3, transposons, and constitutive heterochromatin.</title>
        <authorList>
            <person name="Montgomery S.A."/>
            <person name="Tanizawa Y."/>
            <person name="Galik B."/>
            <person name="Wang N."/>
            <person name="Ito T."/>
            <person name="Mochizuki T."/>
            <person name="Akimcheva S."/>
            <person name="Bowman J."/>
            <person name="Cognat V."/>
            <person name="Drouard L."/>
            <person name="Ekker H."/>
            <person name="Houng S."/>
            <person name="Kohchi T."/>
            <person name="Lin S."/>
            <person name="Liu L.D."/>
            <person name="Nakamura Y."/>
            <person name="Valeeva L.R."/>
            <person name="Shakirov E.V."/>
            <person name="Shippen D.E."/>
            <person name="Wei W."/>
            <person name="Yagura M."/>
            <person name="Yamaoka S."/>
            <person name="Yamato K.T."/>
            <person name="Liu C."/>
            <person name="Berger F."/>
        </authorList>
    </citation>
    <scope>NUCLEOTIDE SEQUENCE [LARGE SCALE GENOMIC DNA]</scope>
    <source>
        <strain evidence="2">Tak-1</strain>
    </source>
</reference>
<evidence type="ECO:0000313" key="3">
    <source>
        <dbReference type="EMBL" id="OAE22171.1"/>
    </source>
</evidence>
<dbReference type="Proteomes" id="UP001162541">
    <property type="component" value="Chromosome 3"/>
</dbReference>
<evidence type="ECO:0000313" key="4">
    <source>
        <dbReference type="Proteomes" id="UP000077202"/>
    </source>
</evidence>
<dbReference type="PANTHER" id="PTHR31087:SF85">
    <property type="entry name" value="PROTEIN LURP-ONE-RELATED 7"/>
    <property type="match status" value="1"/>
</dbReference>
<evidence type="ECO:0000256" key="1">
    <source>
        <dbReference type="ARBA" id="ARBA00005437"/>
    </source>
</evidence>
<dbReference type="InterPro" id="IPR038595">
    <property type="entry name" value="LOR_sf"/>
</dbReference>